<feature type="compositionally biased region" description="Basic residues" evidence="1">
    <location>
        <begin position="90"/>
        <end position="102"/>
    </location>
</feature>
<protein>
    <submittedName>
        <fullName evidence="2">Uncharacterized protein</fullName>
    </submittedName>
</protein>
<feature type="region of interest" description="Disordered" evidence="1">
    <location>
        <begin position="187"/>
        <end position="207"/>
    </location>
</feature>
<feature type="compositionally biased region" description="Basic and acidic residues" evidence="1">
    <location>
        <begin position="424"/>
        <end position="444"/>
    </location>
</feature>
<evidence type="ECO:0000313" key="2">
    <source>
        <dbReference type="EMBL" id="KDR19262.1"/>
    </source>
</evidence>
<reference evidence="2 3" key="1">
    <citation type="journal article" date="2014" name="Nat. Commun.">
        <title>Molecular traces of alternative social organization in a termite genome.</title>
        <authorList>
            <person name="Terrapon N."/>
            <person name="Li C."/>
            <person name="Robertson H.M."/>
            <person name="Ji L."/>
            <person name="Meng X."/>
            <person name="Booth W."/>
            <person name="Chen Z."/>
            <person name="Childers C.P."/>
            <person name="Glastad K.M."/>
            <person name="Gokhale K."/>
            <person name="Gowin J."/>
            <person name="Gronenberg W."/>
            <person name="Hermansen R.A."/>
            <person name="Hu H."/>
            <person name="Hunt B.G."/>
            <person name="Huylmans A.K."/>
            <person name="Khalil S.M."/>
            <person name="Mitchell R.D."/>
            <person name="Munoz-Torres M.C."/>
            <person name="Mustard J.A."/>
            <person name="Pan H."/>
            <person name="Reese J.T."/>
            <person name="Scharf M.E."/>
            <person name="Sun F."/>
            <person name="Vogel H."/>
            <person name="Xiao J."/>
            <person name="Yang W."/>
            <person name="Yang Z."/>
            <person name="Yang Z."/>
            <person name="Zhou J."/>
            <person name="Zhu J."/>
            <person name="Brent C.S."/>
            <person name="Elsik C.G."/>
            <person name="Goodisman M.A."/>
            <person name="Liberles D.A."/>
            <person name="Roe R.M."/>
            <person name="Vargo E.L."/>
            <person name="Vilcinskas A."/>
            <person name="Wang J."/>
            <person name="Bornberg-Bauer E."/>
            <person name="Korb J."/>
            <person name="Zhang G."/>
            <person name="Liebig J."/>
        </authorList>
    </citation>
    <scope>NUCLEOTIDE SEQUENCE [LARGE SCALE GENOMIC DNA]</scope>
    <source>
        <tissue evidence="2">Whole organism</tissue>
    </source>
</reference>
<dbReference type="Proteomes" id="UP000027135">
    <property type="component" value="Unassembled WGS sequence"/>
</dbReference>
<dbReference type="InParanoid" id="A0A067R7E4"/>
<feature type="region of interest" description="Disordered" evidence="1">
    <location>
        <begin position="625"/>
        <end position="644"/>
    </location>
</feature>
<sequence>MEEMLECKGPSRRQKNKVVENKSRLQERSPIKIITPQDHSTPLEAASTAAVAEYGDGTEDEDDQFGPFNFYCTQDAMAVGWGCGSPQQRSSKKLGSKVKRKLPKENSFVQKKHGLKSCSPVEPLRPRRRFNIEKPASDFSEIIPELQVIADLVNEMKDQNDKTTQNDERCVVTAGKKEDAAVNFLRRGEGSSSGGKKEELASDVPEYEHERYLNETKKMKDQRCVVSPPPDLNLLQRNQRDVGSETFTALFDDDEDEFMLRCSQEIEEKLNENLPVVCSGNSELPLPDYKNNDRVSVESLVGSPKMHKAASDLKHIGNGAKKPSDLKHIGNGAMKTNSPKVGTKYYVRIKSGTTKYSRDDHCHSQASHNHSSARVQIRYGRTNTASAINSKPPPDSEIAFNDSFDAVIQNLTEADIEMLSQGCEKKRGDKETGKQSFQKADDRTQMNSKRGTVLKAAVGQSLPVHRPSLVNDQPVHEINSSRPLKHVNHGNAANDVGAPATNKAQFRLKVPSRMCNNQSLPERLSAVSAVQVNKPHSNKVVPLVNNKMFLMRQGQSAAEKNSYVARPGSSAGSISLPCKYYVRIKSGSLKYARDENCASGFSVNCLSASVQKCHDHPEVNNKFTEEKGRSKSTVNPPCSILDTL</sequence>
<evidence type="ECO:0000313" key="3">
    <source>
        <dbReference type="Proteomes" id="UP000027135"/>
    </source>
</evidence>
<proteinExistence type="predicted"/>
<feature type="region of interest" description="Disordered" evidence="1">
    <location>
        <begin position="1"/>
        <end position="43"/>
    </location>
</feature>
<keyword evidence="3" id="KW-1185">Reference proteome</keyword>
<dbReference type="EMBL" id="KK852656">
    <property type="protein sequence ID" value="KDR19262.1"/>
    <property type="molecule type" value="Genomic_DNA"/>
</dbReference>
<evidence type="ECO:0000256" key="1">
    <source>
        <dbReference type="SAM" id="MobiDB-lite"/>
    </source>
</evidence>
<feature type="region of interest" description="Disordered" evidence="1">
    <location>
        <begin position="82"/>
        <end position="122"/>
    </location>
</feature>
<dbReference type="AlphaFoldDB" id="A0A067R7E4"/>
<feature type="region of interest" description="Disordered" evidence="1">
    <location>
        <begin position="424"/>
        <end position="446"/>
    </location>
</feature>
<name>A0A067R7E4_ZOONE</name>
<feature type="compositionally biased region" description="Basic and acidic residues" evidence="1">
    <location>
        <begin position="195"/>
        <end position="207"/>
    </location>
</feature>
<organism evidence="2 3">
    <name type="scientific">Zootermopsis nevadensis</name>
    <name type="common">Dampwood termite</name>
    <dbReference type="NCBI Taxonomy" id="136037"/>
    <lineage>
        <taxon>Eukaryota</taxon>
        <taxon>Metazoa</taxon>
        <taxon>Ecdysozoa</taxon>
        <taxon>Arthropoda</taxon>
        <taxon>Hexapoda</taxon>
        <taxon>Insecta</taxon>
        <taxon>Pterygota</taxon>
        <taxon>Neoptera</taxon>
        <taxon>Polyneoptera</taxon>
        <taxon>Dictyoptera</taxon>
        <taxon>Blattodea</taxon>
        <taxon>Blattoidea</taxon>
        <taxon>Termitoidae</taxon>
        <taxon>Termopsidae</taxon>
        <taxon>Zootermopsis</taxon>
    </lineage>
</organism>
<gene>
    <name evidence="2" type="ORF">L798_06682</name>
</gene>
<accession>A0A067R7E4</accession>
<feature type="compositionally biased region" description="Basic and acidic residues" evidence="1">
    <location>
        <begin position="17"/>
        <end position="30"/>
    </location>
</feature>